<dbReference type="STRING" id="400727.A0A2T7PSS9"/>
<reference evidence="2 3" key="1">
    <citation type="submission" date="2018-04" db="EMBL/GenBank/DDBJ databases">
        <title>The genome of golden apple snail Pomacea canaliculata provides insight into stress tolerance and invasive adaptation.</title>
        <authorList>
            <person name="Liu C."/>
            <person name="Liu B."/>
            <person name="Ren Y."/>
            <person name="Zhang Y."/>
            <person name="Wang H."/>
            <person name="Li S."/>
            <person name="Jiang F."/>
            <person name="Yin L."/>
            <person name="Zhang G."/>
            <person name="Qian W."/>
            <person name="Fan W."/>
        </authorList>
    </citation>
    <scope>NUCLEOTIDE SEQUENCE [LARGE SCALE GENOMIC DNA]</scope>
    <source>
        <strain evidence="2">SZHN2017</strain>
        <tissue evidence="2">Muscle</tissue>
    </source>
</reference>
<dbReference type="AlphaFoldDB" id="A0A2T7PSS9"/>
<comment type="caution">
    <text evidence="2">The sequence shown here is derived from an EMBL/GenBank/DDBJ whole genome shotgun (WGS) entry which is preliminary data.</text>
</comment>
<keyword evidence="3" id="KW-1185">Reference proteome</keyword>
<sequence>MASSSTMGVRFDPDLPQTLRLEFAKSNTKVTKPKQQSPQPSAPHPTIIHPLTGQELGAAILPSGPEAWAAAGHPALAPYPELTPTAAATLHHHTTLLQHPALTQLPLQPGTILGPPVSVTAVGHPPLAPTPILASPVSSLTSSSTAAAAAAAAASYNTPCSTLFVANLGQFSSEQSSRTSSAVCSNDICYILLSDNLCACVHGVVRVLQDVRQATEAMSRLQGFVLLSSDRGGIRIEYARNKMGEVVGGARDALHMRCLTRVTSAGLVPRVDSAYFGVVVIT</sequence>
<protein>
    <recommendedName>
        <fullName evidence="4">RRM domain-containing protein</fullName>
    </recommendedName>
</protein>
<evidence type="ECO:0000313" key="3">
    <source>
        <dbReference type="Proteomes" id="UP000245119"/>
    </source>
</evidence>
<gene>
    <name evidence="2" type="ORF">C0Q70_03460</name>
</gene>
<evidence type="ECO:0008006" key="4">
    <source>
        <dbReference type="Google" id="ProtNLM"/>
    </source>
</evidence>
<dbReference type="Gene3D" id="3.30.70.330">
    <property type="match status" value="1"/>
</dbReference>
<feature type="compositionally biased region" description="Low complexity" evidence="1">
    <location>
        <begin position="28"/>
        <end position="39"/>
    </location>
</feature>
<feature type="region of interest" description="Disordered" evidence="1">
    <location>
        <begin position="26"/>
        <end position="48"/>
    </location>
</feature>
<dbReference type="InterPro" id="IPR012677">
    <property type="entry name" value="Nucleotide-bd_a/b_plait_sf"/>
</dbReference>
<proteinExistence type="predicted"/>
<name>A0A2T7PSS9_POMCA</name>
<accession>A0A2T7PSS9</accession>
<organism evidence="2 3">
    <name type="scientific">Pomacea canaliculata</name>
    <name type="common">Golden apple snail</name>
    <dbReference type="NCBI Taxonomy" id="400727"/>
    <lineage>
        <taxon>Eukaryota</taxon>
        <taxon>Metazoa</taxon>
        <taxon>Spiralia</taxon>
        <taxon>Lophotrochozoa</taxon>
        <taxon>Mollusca</taxon>
        <taxon>Gastropoda</taxon>
        <taxon>Caenogastropoda</taxon>
        <taxon>Architaenioglossa</taxon>
        <taxon>Ampullarioidea</taxon>
        <taxon>Ampullariidae</taxon>
        <taxon>Pomacea</taxon>
    </lineage>
</organism>
<evidence type="ECO:0000256" key="1">
    <source>
        <dbReference type="SAM" id="MobiDB-lite"/>
    </source>
</evidence>
<dbReference type="EMBL" id="PZQS01000002">
    <property type="protein sequence ID" value="PVD36476.1"/>
    <property type="molecule type" value="Genomic_DNA"/>
</dbReference>
<dbReference type="Proteomes" id="UP000245119">
    <property type="component" value="Linkage Group LG2"/>
</dbReference>
<evidence type="ECO:0000313" key="2">
    <source>
        <dbReference type="EMBL" id="PVD36476.1"/>
    </source>
</evidence>
<dbReference type="OrthoDB" id="431169at2759"/>